<dbReference type="AlphaFoldDB" id="A0A839EQ42"/>
<name>A0A839EQ42_9HYPH</name>
<dbReference type="Proteomes" id="UP000549052">
    <property type="component" value="Unassembled WGS sequence"/>
</dbReference>
<evidence type="ECO:0000313" key="2">
    <source>
        <dbReference type="Proteomes" id="UP000549052"/>
    </source>
</evidence>
<dbReference type="EMBL" id="JACGXN010000004">
    <property type="protein sequence ID" value="MBA8879536.1"/>
    <property type="molecule type" value="Genomic_DNA"/>
</dbReference>
<organism evidence="1 2">
    <name type="scientific">Phyllobacterium myrsinacearum</name>
    <dbReference type="NCBI Taxonomy" id="28101"/>
    <lineage>
        <taxon>Bacteria</taxon>
        <taxon>Pseudomonadati</taxon>
        <taxon>Pseudomonadota</taxon>
        <taxon>Alphaproteobacteria</taxon>
        <taxon>Hyphomicrobiales</taxon>
        <taxon>Phyllobacteriaceae</taxon>
        <taxon>Phyllobacterium</taxon>
    </lineage>
</organism>
<accession>A0A839EQ42</accession>
<gene>
    <name evidence="1" type="ORF">FHW16_003255</name>
</gene>
<protein>
    <submittedName>
        <fullName evidence="1">Uncharacterized protein</fullName>
    </submittedName>
</protein>
<keyword evidence="2" id="KW-1185">Reference proteome</keyword>
<reference evidence="1 2" key="1">
    <citation type="submission" date="2020-07" db="EMBL/GenBank/DDBJ databases">
        <title>Genomic Encyclopedia of Type Strains, Phase IV (KMG-V): Genome sequencing to study the core and pangenomes of soil and plant-associated prokaryotes.</title>
        <authorList>
            <person name="Whitman W."/>
        </authorList>
    </citation>
    <scope>NUCLEOTIDE SEQUENCE [LARGE SCALE GENOMIC DNA]</scope>
    <source>
        <strain evidence="1 2">AN3</strain>
    </source>
</reference>
<proteinExistence type="predicted"/>
<comment type="caution">
    <text evidence="1">The sequence shown here is derived from an EMBL/GenBank/DDBJ whole genome shotgun (WGS) entry which is preliminary data.</text>
</comment>
<evidence type="ECO:0000313" key="1">
    <source>
        <dbReference type="EMBL" id="MBA8879536.1"/>
    </source>
</evidence>
<sequence length="170" mass="19164">MGLLDWISGAKAPKAGVAPVATSDLLAALLTINRTSAPFIIRKDNSGSTDLIAEWKIVDAGWYEIFGRAHLTKVARVLMRFDEAQKEVRSCDEMWTVEWHAGIPNLSASAEYFRGQQTSIEFGTGYAFTEELQYGQVYNYRFSTKELKSPLQEVVSEHGWRWRPVAFGKL</sequence>
<dbReference type="RefSeq" id="WP_182550170.1">
    <property type="nucleotide sequence ID" value="NZ_JACGXN010000004.1"/>
</dbReference>